<reference evidence="1" key="1">
    <citation type="submission" date="2023-08" db="EMBL/GenBank/DDBJ databases">
        <title>A de novo genome assembly of Solanum verrucosum Schlechtendal, a Mexican diploid species geographically isolated from the other diploid A-genome species in potato relatives.</title>
        <authorList>
            <person name="Hosaka K."/>
        </authorList>
    </citation>
    <scope>NUCLEOTIDE SEQUENCE</scope>
    <source>
        <tissue evidence="1">Young leaves</tissue>
    </source>
</reference>
<keyword evidence="2" id="KW-1185">Reference proteome</keyword>
<sequence length="138" mass="15769">MVKGVSETLFSLLLWKDFIICLERLRRGIGSGASRIIGGKVGVLPTEYLRMPLGAKSKFNVSKKLDSIRRNFFWEGNSHKKKFHQKFAAEELERGNSTQVCERRKMDLNGSYRISLEINQKSFASAQGEIFNQNRGKL</sequence>
<organism evidence="1 2">
    <name type="scientific">Solanum verrucosum</name>
    <dbReference type="NCBI Taxonomy" id="315347"/>
    <lineage>
        <taxon>Eukaryota</taxon>
        <taxon>Viridiplantae</taxon>
        <taxon>Streptophyta</taxon>
        <taxon>Embryophyta</taxon>
        <taxon>Tracheophyta</taxon>
        <taxon>Spermatophyta</taxon>
        <taxon>Magnoliopsida</taxon>
        <taxon>eudicotyledons</taxon>
        <taxon>Gunneridae</taxon>
        <taxon>Pentapetalae</taxon>
        <taxon>asterids</taxon>
        <taxon>lamiids</taxon>
        <taxon>Solanales</taxon>
        <taxon>Solanaceae</taxon>
        <taxon>Solanoideae</taxon>
        <taxon>Solaneae</taxon>
        <taxon>Solanum</taxon>
    </lineage>
</organism>
<dbReference type="EMBL" id="CP133613">
    <property type="protein sequence ID" value="WMV14657.1"/>
    <property type="molecule type" value="Genomic_DNA"/>
</dbReference>
<protein>
    <submittedName>
        <fullName evidence="1">Uncharacterized protein</fullName>
    </submittedName>
</protein>
<accession>A0AAF0Q1E1</accession>
<proteinExistence type="predicted"/>
<dbReference type="AlphaFoldDB" id="A0AAF0Q1E1"/>
<evidence type="ECO:0000313" key="2">
    <source>
        <dbReference type="Proteomes" id="UP001234989"/>
    </source>
</evidence>
<dbReference type="Proteomes" id="UP001234989">
    <property type="component" value="Chromosome 2"/>
</dbReference>
<evidence type="ECO:0000313" key="1">
    <source>
        <dbReference type="EMBL" id="WMV14657.1"/>
    </source>
</evidence>
<name>A0AAF0Q1E1_SOLVR</name>
<gene>
    <name evidence="1" type="ORF">MTR67_008042</name>
</gene>